<keyword evidence="5" id="KW-0732">Signal</keyword>
<dbReference type="Pfam" id="PF02816">
    <property type="entry name" value="Alpha_kinase"/>
    <property type="match status" value="1"/>
</dbReference>
<dbReference type="InterPro" id="IPR056861">
    <property type="entry name" value="HMCN1-like_VWA"/>
</dbReference>
<comment type="subcellular location">
    <subcellularLocation>
        <location evidence="1">Secreted</location>
    </subcellularLocation>
</comment>
<sequence length="599" mass="68232">MPNCFERFRYIKKDKKTEDNCNSDNCHVENSNSSSVTGNVPELLIGNAKLLEERLKRYEDENEQISSTTTLIDRVTYLRKNRENDVSKAIANVEDSMNVDLCFVLDCTSSMLGHIQAAKDHILKVANYVNSNNSNIKFWVGFCGYRDHNDQDRLQIFDFTNSIKKFETYITNKVEAKGGEDLPEDVLGGLSAAITMMTWSNATRILIHIGDAPPHGRCFTEGVNLPNKYDRYPNGDPYGLTAKSVLKEMQSKNILYHFGMINNTTDVMINIFREIIGEFTVFDLKTTGSNPSILVDKFCKATSSAIFSSVTLTTTLRNSKSIHNLQLKKLEINPLEPDWTTLPEKIGEILCYVPPETLNEVKDEFYFINSNFTVQNISFKLAPQPFSVGAERYAFFALDAKLGQDKKLVIKKYHDIKASSMEQYLESVEIFSIAYFLSNKFNIAAKRVGVNKKVTFIDVKVLCDKTDFNTYYTVEKYINDIEFKRFNVNSGIITEFHSILEAFAHFTYQYTKGYLVVYDLQGGNLHDEFLLTDPAIHCIDLLRFGTTNLGKNGIQKCFLANHKCNNICKKLKLNEVNSERKKDGNLFRKILNALICASK</sequence>
<dbReference type="Gene3D" id="3.40.50.410">
    <property type="entry name" value="von Willebrand factor, type A domain"/>
    <property type="match status" value="1"/>
</dbReference>
<keyword evidence="9" id="KW-1185">Reference proteome</keyword>
<dbReference type="PANTHER" id="PTHR47763">
    <property type="entry name" value="ALPHA-PROTEIN KINASE VWKA"/>
    <property type="match status" value="1"/>
</dbReference>
<dbReference type="InterPro" id="IPR011009">
    <property type="entry name" value="Kinase-like_dom_sf"/>
</dbReference>
<dbReference type="PROSITE" id="PS51158">
    <property type="entry name" value="ALPHA_KINASE"/>
    <property type="match status" value="1"/>
</dbReference>
<dbReference type="Proteomes" id="UP000789759">
    <property type="component" value="Unassembled WGS sequence"/>
</dbReference>
<dbReference type="PANTHER" id="PTHR47763:SF4">
    <property type="entry name" value="ALPHA-PROTEIN KINASE VWKA"/>
    <property type="match status" value="1"/>
</dbReference>
<evidence type="ECO:0000313" key="9">
    <source>
        <dbReference type="Proteomes" id="UP000789759"/>
    </source>
</evidence>
<evidence type="ECO:0000256" key="4">
    <source>
        <dbReference type="ARBA" id="ARBA00022679"/>
    </source>
</evidence>
<keyword evidence="2" id="KW-0964">Secreted</keyword>
<dbReference type="AlphaFoldDB" id="A0A9N9BQL9"/>
<dbReference type="InterPro" id="IPR036465">
    <property type="entry name" value="vWFA_dom_sf"/>
</dbReference>
<organism evidence="8 9">
    <name type="scientific">Cetraspora pellucida</name>
    <dbReference type="NCBI Taxonomy" id="1433469"/>
    <lineage>
        <taxon>Eukaryota</taxon>
        <taxon>Fungi</taxon>
        <taxon>Fungi incertae sedis</taxon>
        <taxon>Mucoromycota</taxon>
        <taxon>Glomeromycotina</taxon>
        <taxon>Glomeromycetes</taxon>
        <taxon>Diversisporales</taxon>
        <taxon>Gigasporaceae</taxon>
        <taxon>Cetraspora</taxon>
    </lineage>
</organism>
<protein>
    <submittedName>
        <fullName evidence="8">15465_t:CDS:1</fullName>
    </submittedName>
</protein>
<feature type="domain" description="Alpha-type protein kinase" evidence="7">
    <location>
        <begin position="364"/>
        <end position="576"/>
    </location>
</feature>
<dbReference type="OrthoDB" id="301415at2759"/>
<evidence type="ECO:0000259" key="7">
    <source>
        <dbReference type="PROSITE" id="PS51158"/>
    </source>
</evidence>
<dbReference type="SMART" id="SM00811">
    <property type="entry name" value="Alpha_kinase"/>
    <property type="match status" value="1"/>
</dbReference>
<keyword evidence="6" id="KW-0418">Kinase</keyword>
<reference evidence="8" key="1">
    <citation type="submission" date="2021-06" db="EMBL/GenBank/DDBJ databases">
        <authorList>
            <person name="Kallberg Y."/>
            <person name="Tangrot J."/>
            <person name="Rosling A."/>
        </authorList>
    </citation>
    <scope>NUCLEOTIDE SEQUENCE</scope>
    <source>
        <strain evidence="8">FL966</strain>
    </source>
</reference>
<evidence type="ECO:0000256" key="5">
    <source>
        <dbReference type="ARBA" id="ARBA00022729"/>
    </source>
</evidence>
<keyword evidence="3" id="KW-0723">Serine/threonine-protein kinase</keyword>
<dbReference type="GO" id="GO:0005524">
    <property type="term" value="F:ATP binding"/>
    <property type="evidence" value="ECO:0007669"/>
    <property type="project" value="InterPro"/>
</dbReference>
<dbReference type="SUPFAM" id="SSF53300">
    <property type="entry name" value="vWA-like"/>
    <property type="match status" value="1"/>
</dbReference>
<evidence type="ECO:0000313" key="8">
    <source>
        <dbReference type="EMBL" id="CAG8577451.1"/>
    </source>
</evidence>
<name>A0A9N9BQL9_9GLOM</name>
<evidence type="ECO:0000256" key="2">
    <source>
        <dbReference type="ARBA" id="ARBA00022525"/>
    </source>
</evidence>
<gene>
    <name evidence="8" type="ORF">CPELLU_LOCUS5932</name>
</gene>
<dbReference type="InterPro" id="IPR004166">
    <property type="entry name" value="a-kinase_dom"/>
</dbReference>
<dbReference type="Pfam" id="PF25106">
    <property type="entry name" value="VWA_4"/>
    <property type="match status" value="1"/>
</dbReference>
<comment type="caution">
    <text evidence="8">The sequence shown here is derived from an EMBL/GenBank/DDBJ whole genome shotgun (WGS) entry which is preliminary data.</text>
</comment>
<evidence type="ECO:0000256" key="3">
    <source>
        <dbReference type="ARBA" id="ARBA00022527"/>
    </source>
</evidence>
<dbReference type="SUPFAM" id="SSF56112">
    <property type="entry name" value="Protein kinase-like (PK-like)"/>
    <property type="match status" value="1"/>
</dbReference>
<accession>A0A9N9BQL9</accession>
<dbReference type="Gene3D" id="3.30.200.20">
    <property type="entry name" value="Phosphorylase Kinase, domain 1"/>
    <property type="match status" value="1"/>
</dbReference>
<evidence type="ECO:0000256" key="1">
    <source>
        <dbReference type="ARBA" id="ARBA00004613"/>
    </source>
</evidence>
<dbReference type="GO" id="GO:0004674">
    <property type="term" value="F:protein serine/threonine kinase activity"/>
    <property type="evidence" value="ECO:0007669"/>
    <property type="project" value="UniProtKB-KW"/>
</dbReference>
<dbReference type="Gene3D" id="3.20.200.10">
    <property type="entry name" value="MHCK/EF2 kinase"/>
    <property type="match status" value="1"/>
</dbReference>
<proteinExistence type="predicted"/>
<keyword evidence="4" id="KW-0808">Transferase</keyword>
<dbReference type="EMBL" id="CAJVQA010003549">
    <property type="protein sequence ID" value="CAG8577451.1"/>
    <property type="molecule type" value="Genomic_DNA"/>
</dbReference>
<dbReference type="InterPro" id="IPR052969">
    <property type="entry name" value="Thr-specific_kinase-like"/>
</dbReference>
<evidence type="ECO:0000256" key="6">
    <source>
        <dbReference type="ARBA" id="ARBA00022777"/>
    </source>
</evidence>